<keyword evidence="6" id="KW-1185">Reference proteome</keyword>
<evidence type="ECO:0000313" key="5">
    <source>
        <dbReference type="EMBL" id="KAJ8301354.1"/>
    </source>
</evidence>
<dbReference type="PANTHER" id="PTHR13357:SF1">
    <property type="entry name" value="NCK-INTERACTING PROTEIN WITH SH3 DOMAIN"/>
    <property type="match status" value="1"/>
</dbReference>
<gene>
    <name evidence="5" type="ORF">KUTeg_020341</name>
</gene>
<dbReference type="Pfam" id="PF00018">
    <property type="entry name" value="SH3_1"/>
    <property type="match status" value="1"/>
</dbReference>
<evidence type="ECO:0000259" key="4">
    <source>
        <dbReference type="PROSITE" id="PS50002"/>
    </source>
</evidence>
<dbReference type="EMBL" id="JARBDR010000918">
    <property type="protein sequence ID" value="KAJ8301354.1"/>
    <property type="molecule type" value="Genomic_DNA"/>
</dbReference>
<comment type="caution">
    <text evidence="5">The sequence shown here is derived from an EMBL/GenBank/DDBJ whole genome shotgun (WGS) entry which is preliminary data.</text>
</comment>
<dbReference type="InterPro" id="IPR001452">
    <property type="entry name" value="SH3_domain"/>
</dbReference>
<dbReference type="SMART" id="SM00326">
    <property type="entry name" value="SH3"/>
    <property type="match status" value="1"/>
</dbReference>
<sequence length="649" mass="72528">MLHEVSDMYKALYDYKSTLKDYLNFSSGEQFTILDKSRSDWYLAQNGFGEVGYVPHNYITKINATLQDVVKFIDRSIEAINYESTRTGGKLPAKLREDLNKLLQHRANIIEEFSQKPTTSTPQSPTKDSASSKRSSLKRGAPPPPPSSSEASSHSPTKSTDLVDSKAVSQKQEKSVSGSTKNHEKTARKKTSLSGSNEQKESAPPPPTRTSSMKEKQCLESSVIVSDLPNGENQNEKTIAKPQSTVSESTNLLNVKQIQGDEATGSSMTVSMRSLPNSPSRNFSSPALINVKTITVPSNFNSEVVEEVRKHTGLSYDKSCVAVEVVLSHVANTIPQISGIMDKILASLYQTNDDIDTETSHDATQIQHLLGQLSACKDDSQQRSWALHEDQHVILGYLEELLSILENAKPSICRKAIAKDGYDGIHNLVEYYQMETRTIIRLSTLKVFGLLCGLDAAVISHLLYSVLPLELINEIKTNYSEVQRLSYVCLVLTMLLCTAEPVPVNLQEQLSEEFIDFIFELIENPPSLELQDQAEDLLVNLILAINLQYDDHSFNTILDVVQRKGTVKNFTEKLMLIFNRGDDPVQMFEHQTSQPHSVLKLFIDIYSRQETSFLLYTNDAKVLLDIVLRQLTDLPTGGQRAFLNDLPHR</sequence>
<proteinExistence type="predicted"/>
<dbReference type="SUPFAM" id="SSF48371">
    <property type="entry name" value="ARM repeat"/>
    <property type="match status" value="1"/>
</dbReference>
<dbReference type="Gene3D" id="2.30.30.40">
    <property type="entry name" value="SH3 Domains"/>
    <property type="match status" value="1"/>
</dbReference>
<evidence type="ECO:0000256" key="2">
    <source>
        <dbReference type="PROSITE-ProRule" id="PRU00192"/>
    </source>
</evidence>
<feature type="region of interest" description="Disordered" evidence="3">
    <location>
        <begin position="111"/>
        <end position="216"/>
    </location>
</feature>
<feature type="compositionally biased region" description="Polar residues" evidence="3">
    <location>
        <begin position="157"/>
        <end position="180"/>
    </location>
</feature>
<dbReference type="Pfam" id="PF09431">
    <property type="entry name" value="SPIN90_LRD"/>
    <property type="match status" value="1"/>
</dbReference>
<dbReference type="PANTHER" id="PTHR13357">
    <property type="entry name" value="SH3 ADAPTER PROTEIN SPIN90 NCK INTERACTING PROTEIN WITH SH3 DOMAIN"/>
    <property type="match status" value="1"/>
</dbReference>
<feature type="domain" description="SH3" evidence="4">
    <location>
        <begin position="4"/>
        <end position="64"/>
    </location>
</feature>
<dbReference type="PRINTS" id="PR00452">
    <property type="entry name" value="SH3DOMAIN"/>
</dbReference>
<dbReference type="InterPro" id="IPR018556">
    <property type="entry name" value="SPIN90/Ldb17_LRD"/>
</dbReference>
<accession>A0ABQ9E7K8</accession>
<dbReference type="PROSITE" id="PS50002">
    <property type="entry name" value="SH3"/>
    <property type="match status" value="1"/>
</dbReference>
<evidence type="ECO:0000256" key="1">
    <source>
        <dbReference type="ARBA" id="ARBA00022443"/>
    </source>
</evidence>
<dbReference type="InterPro" id="IPR016024">
    <property type="entry name" value="ARM-type_fold"/>
</dbReference>
<dbReference type="InterPro" id="IPR036028">
    <property type="entry name" value="SH3-like_dom_sf"/>
</dbReference>
<dbReference type="SUPFAM" id="SSF50044">
    <property type="entry name" value="SH3-domain"/>
    <property type="match status" value="1"/>
</dbReference>
<dbReference type="InterPro" id="IPR030125">
    <property type="entry name" value="SPIN90/Ldb17"/>
</dbReference>
<organism evidence="5 6">
    <name type="scientific">Tegillarca granosa</name>
    <name type="common">Malaysian cockle</name>
    <name type="synonym">Anadara granosa</name>
    <dbReference type="NCBI Taxonomy" id="220873"/>
    <lineage>
        <taxon>Eukaryota</taxon>
        <taxon>Metazoa</taxon>
        <taxon>Spiralia</taxon>
        <taxon>Lophotrochozoa</taxon>
        <taxon>Mollusca</taxon>
        <taxon>Bivalvia</taxon>
        <taxon>Autobranchia</taxon>
        <taxon>Pteriomorphia</taxon>
        <taxon>Arcoida</taxon>
        <taxon>Arcoidea</taxon>
        <taxon>Arcidae</taxon>
        <taxon>Tegillarca</taxon>
    </lineage>
</organism>
<dbReference type="Proteomes" id="UP001217089">
    <property type="component" value="Unassembled WGS sequence"/>
</dbReference>
<reference evidence="5 6" key="1">
    <citation type="submission" date="2022-12" db="EMBL/GenBank/DDBJ databases">
        <title>Chromosome-level genome of Tegillarca granosa.</title>
        <authorList>
            <person name="Kim J."/>
        </authorList>
    </citation>
    <scope>NUCLEOTIDE SEQUENCE [LARGE SCALE GENOMIC DNA]</scope>
    <source>
        <strain evidence="5">Teg-2019</strain>
        <tissue evidence="5">Adductor muscle</tissue>
    </source>
</reference>
<protein>
    <recommendedName>
        <fullName evidence="4">SH3 domain-containing protein</fullName>
    </recommendedName>
</protein>
<name>A0ABQ9E7K8_TEGGR</name>
<keyword evidence="1 2" id="KW-0728">SH3 domain</keyword>
<evidence type="ECO:0000313" key="6">
    <source>
        <dbReference type="Proteomes" id="UP001217089"/>
    </source>
</evidence>
<evidence type="ECO:0000256" key="3">
    <source>
        <dbReference type="SAM" id="MobiDB-lite"/>
    </source>
</evidence>
<feature type="compositionally biased region" description="Low complexity" evidence="3">
    <location>
        <begin position="115"/>
        <end position="127"/>
    </location>
</feature>